<proteinExistence type="predicted"/>
<keyword evidence="1" id="KW-1185">Reference proteome</keyword>
<name>A0A914IBG2_GLORO</name>
<dbReference type="Proteomes" id="UP000887572">
    <property type="component" value="Unplaced"/>
</dbReference>
<dbReference type="AlphaFoldDB" id="A0A914IBG2"/>
<accession>A0A914IBG2</accession>
<evidence type="ECO:0000313" key="1">
    <source>
        <dbReference type="Proteomes" id="UP000887572"/>
    </source>
</evidence>
<evidence type="ECO:0000313" key="2">
    <source>
        <dbReference type="WBParaSite" id="Gr19_v10_g9294.t1"/>
    </source>
</evidence>
<protein>
    <submittedName>
        <fullName evidence="2">VHS domain-containing protein</fullName>
    </submittedName>
</protein>
<dbReference type="WBParaSite" id="Gr19_v10_g9294.t1">
    <property type="protein sequence ID" value="Gr19_v10_g9294.t1"/>
    <property type="gene ID" value="Gr19_v10_g9294"/>
</dbReference>
<reference evidence="2" key="1">
    <citation type="submission" date="2022-11" db="UniProtKB">
        <authorList>
            <consortium name="WormBaseParasite"/>
        </authorList>
    </citation>
    <scope>IDENTIFICATION</scope>
</reference>
<organism evidence="1 2">
    <name type="scientific">Globodera rostochiensis</name>
    <name type="common">Golden nematode worm</name>
    <name type="synonym">Heterodera rostochiensis</name>
    <dbReference type="NCBI Taxonomy" id="31243"/>
    <lineage>
        <taxon>Eukaryota</taxon>
        <taxon>Metazoa</taxon>
        <taxon>Ecdysozoa</taxon>
        <taxon>Nematoda</taxon>
        <taxon>Chromadorea</taxon>
        <taxon>Rhabditida</taxon>
        <taxon>Tylenchina</taxon>
        <taxon>Tylenchomorpha</taxon>
        <taxon>Tylenchoidea</taxon>
        <taxon>Heteroderidae</taxon>
        <taxon>Heteroderinae</taxon>
        <taxon>Globodera</taxon>
    </lineage>
</organism>
<sequence length="110" mass="12468">MKIVTSTMTNLHEILPECKLLIDNLMNQGSGEAVLRLLREWCQAFGKGICLTIFLNELRIQKFIGGAYRHRQIPSSPKLKISEDPTFAPQTFAVQTFAATAKIRHLRLDI</sequence>